<dbReference type="GO" id="GO:0034663">
    <property type="term" value="C:endoplasmic reticulum chaperone complex"/>
    <property type="evidence" value="ECO:0007669"/>
    <property type="project" value="TreeGrafter"/>
</dbReference>
<keyword evidence="2" id="KW-0732">Signal</keyword>
<sequence length="89" mass="9534">GHLWAMRLSLPLLLLLGTWAAPRGLGEKAWLSATAPQLDEEEKYSAHMPAHLRCDACRAVSYQVSPSPPAVPLVPTQTPLSTSDSTTGL</sequence>
<feature type="signal peptide" evidence="2">
    <location>
        <begin position="1"/>
        <end position="20"/>
    </location>
</feature>
<evidence type="ECO:0000256" key="2">
    <source>
        <dbReference type="SAM" id="SignalP"/>
    </source>
</evidence>
<dbReference type="PANTHER" id="PTHR15881">
    <property type="entry name" value="MARGINAL ZONE B- AND B1-CELL-SPECIFIC PROTEIN"/>
    <property type="match status" value="1"/>
</dbReference>
<dbReference type="AlphaFoldDB" id="A0A8C9Q2I0"/>
<dbReference type="Proteomes" id="UP000694422">
    <property type="component" value="Unplaced"/>
</dbReference>
<dbReference type="Ensembl" id="ENSSDAT00000020799.1">
    <property type="protein sequence ID" value="ENSSDAP00000018168.1"/>
    <property type="gene ID" value="ENSSDAG00000016616.1"/>
</dbReference>
<evidence type="ECO:0000313" key="4">
    <source>
        <dbReference type="Proteomes" id="UP000694422"/>
    </source>
</evidence>
<organism evidence="3 4">
    <name type="scientific">Spermophilus dauricus</name>
    <name type="common">Daurian ground squirrel</name>
    <dbReference type="NCBI Taxonomy" id="99837"/>
    <lineage>
        <taxon>Eukaryota</taxon>
        <taxon>Metazoa</taxon>
        <taxon>Chordata</taxon>
        <taxon>Craniata</taxon>
        <taxon>Vertebrata</taxon>
        <taxon>Euteleostomi</taxon>
        <taxon>Mammalia</taxon>
        <taxon>Eutheria</taxon>
        <taxon>Euarchontoglires</taxon>
        <taxon>Glires</taxon>
        <taxon>Rodentia</taxon>
        <taxon>Sciuromorpha</taxon>
        <taxon>Sciuridae</taxon>
        <taxon>Xerinae</taxon>
        <taxon>Marmotini</taxon>
        <taxon>Spermophilus</taxon>
    </lineage>
</organism>
<dbReference type="InterPro" id="IPR052682">
    <property type="entry name" value="MZB1"/>
</dbReference>
<dbReference type="GO" id="GO:0005576">
    <property type="term" value="C:extracellular region"/>
    <property type="evidence" value="ECO:0007669"/>
    <property type="project" value="TreeGrafter"/>
</dbReference>
<feature type="region of interest" description="Disordered" evidence="1">
    <location>
        <begin position="66"/>
        <end position="89"/>
    </location>
</feature>
<protein>
    <submittedName>
        <fullName evidence="3">Uncharacterized protein</fullName>
    </submittedName>
</protein>
<evidence type="ECO:0000313" key="3">
    <source>
        <dbReference type="Ensembl" id="ENSSDAP00000018168.1"/>
    </source>
</evidence>
<accession>A0A8C9Q2I0</accession>
<name>A0A8C9Q2I0_SPEDA</name>
<feature type="compositionally biased region" description="Polar residues" evidence="1">
    <location>
        <begin position="76"/>
        <end position="89"/>
    </location>
</feature>
<proteinExistence type="predicted"/>
<keyword evidence="4" id="KW-1185">Reference proteome</keyword>
<dbReference type="PANTHER" id="PTHR15881:SF2">
    <property type="entry name" value="MARGINAL ZONE B- AND B1-CELL-SPECIFIC PROTEIN"/>
    <property type="match status" value="1"/>
</dbReference>
<reference evidence="3" key="1">
    <citation type="submission" date="2025-08" db="UniProtKB">
        <authorList>
            <consortium name="Ensembl"/>
        </authorList>
    </citation>
    <scope>IDENTIFICATION</scope>
</reference>
<evidence type="ECO:0000256" key="1">
    <source>
        <dbReference type="SAM" id="MobiDB-lite"/>
    </source>
</evidence>
<feature type="chain" id="PRO_5034863510" evidence="2">
    <location>
        <begin position="21"/>
        <end position="89"/>
    </location>
</feature>
<dbReference type="GO" id="GO:0030888">
    <property type="term" value="P:regulation of B cell proliferation"/>
    <property type="evidence" value="ECO:0007669"/>
    <property type="project" value="TreeGrafter"/>
</dbReference>
<reference evidence="3" key="2">
    <citation type="submission" date="2025-09" db="UniProtKB">
        <authorList>
            <consortium name="Ensembl"/>
        </authorList>
    </citation>
    <scope>IDENTIFICATION</scope>
</reference>